<comment type="similarity">
    <text evidence="2">Belongs to the bacterial solute-binding protein 5 family.</text>
</comment>
<feature type="signal peptide" evidence="5">
    <location>
        <begin position="1"/>
        <end position="28"/>
    </location>
</feature>
<reference evidence="7" key="1">
    <citation type="submission" date="2023-02" db="EMBL/GenBank/DDBJ databases">
        <title>Georgenia sp.10Sc9-8, isolated from a soil sample collected from the Taklamakan desert.</title>
        <authorList>
            <person name="Liu S."/>
        </authorList>
    </citation>
    <scope>NUCLEOTIDE SEQUENCE</scope>
    <source>
        <strain evidence="7">10Sc9-8</strain>
    </source>
</reference>
<protein>
    <submittedName>
        <fullName evidence="7">ABC transporter substrate-binding protein</fullName>
    </submittedName>
</protein>
<comment type="subcellular location">
    <subcellularLocation>
        <location evidence="1">Cell envelope</location>
    </subcellularLocation>
</comment>
<evidence type="ECO:0000256" key="1">
    <source>
        <dbReference type="ARBA" id="ARBA00004196"/>
    </source>
</evidence>
<evidence type="ECO:0000256" key="3">
    <source>
        <dbReference type="ARBA" id="ARBA00022448"/>
    </source>
</evidence>
<organism evidence="7 8">
    <name type="scientific">Georgenia halotolerans</name>
    <dbReference type="NCBI Taxonomy" id="3028317"/>
    <lineage>
        <taxon>Bacteria</taxon>
        <taxon>Bacillati</taxon>
        <taxon>Actinomycetota</taxon>
        <taxon>Actinomycetes</taxon>
        <taxon>Micrococcales</taxon>
        <taxon>Bogoriellaceae</taxon>
        <taxon>Georgenia</taxon>
    </lineage>
</organism>
<dbReference type="PANTHER" id="PTHR30290">
    <property type="entry name" value="PERIPLASMIC BINDING COMPONENT OF ABC TRANSPORTER"/>
    <property type="match status" value="1"/>
</dbReference>
<sequence length="552" mass="59755">MTSAGQRRRVVSAVGASAALALVLAACAETENIDGGGNEQGDGGNGGGNGGGGITVGTTDVITSLDPAGSYDNGSFAVQNQVYPFLMNTPYGSPDVEPDIAESAEFTAPAEYTVTLKEGLTFANGNELTSSDVKFTFDRQLEIADPNGPSSLLYNLDSVEAPDDRTVVFHLNSENDQTFPQILSSPVGPIVDEDVFSATELTPSEEIVDGNAFAGQYTITDYTENELIRYQAFEDYQGLLDPAETDVITAQYFTEETQLKLAVQEGDVDVAFRTLSPTDLADLREDGNVTVHDGPGGEIRYIVFDFGTQPYGTETAEADEEQALAVRQAAAHLLDREALSQEIYQETYTPLYSYVPEGLTGAIEPLREMYGDGQGGPDAEAAASVLEEAGIETPVELNLQYSPDHYGNSSDEEYAMIESQLETDGLFEVNLQSTLWDTYNAERVEGVYPAYQLGWFPDYSDADNYLSPFFLEDNFLVNGYSDEEVQETILAQATTEDEAERTALIEEAQRLVAEDLSTLPYLQGAQVAVSATDITGVTLDPSFKFRYAPLGR</sequence>
<proteinExistence type="inferred from homology"/>
<dbReference type="InterPro" id="IPR000914">
    <property type="entry name" value="SBP_5_dom"/>
</dbReference>
<dbReference type="PANTHER" id="PTHR30290:SF10">
    <property type="entry name" value="PERIPLASMIC OLIGOPEPTIDE-BINDING PROTEIN-RELATED"/>
    <property type="match status" value="1"/>
</dbReference>
<keyword evidence="4 5" id="KW-0732">Signal</keyword>
<feature type="chain" id="PRO_5047098513" evidence="5">
    <location>
        <begin position="29"/>
        <end position="552"/>
    </location>
</feature>
<dbReference type="PROSITE" id="PS51257">
    <property type="entry name" value="PROKAR_LIPOPROTEIN"/>
    <property type="match status" value="1"/>
</dbReference>
<dbReference type="Gene3D" id="3.10.105.10">
    <property type="entry name" value="Dipeptide-binding Protein, Domain 3"/>
    <property type="match status" value="1"/>
</dbReference>
<evidence type="ECO:0000259" key="6">
    <source>
        <dbReference type="Pfam" id="PF00496"/>
    </source>
</evidence>
<dbReference type="Gene3D" id="3.40.190.10">
    <property type="entry name" value="Periplasmic binding protein-like II"/>
    <property type="match status" value="1"/>
</dbReference>
<dbReference type="InterPro" id="IPR039424">
    <property type="entry name" value="SBP_5"/>
</dbReference>
<dbReference type="EMBL" id="JARACI010001201">
    <property type="protein sequence ID" value="MDD9208221.1"/>
    <property type="molecule type" value="Genomic_DNA"/>
</dbReference>
<evidence type="ECO:0000256" key="5">
    <source>
        <dbReference type="SAM" id="SignalP"/>
    </source>
</evidence>
<evidence type="ECO:0000313" key="8">
    <source>
        <dbReference type="Proteomes" id="UP001165561"/>
    </source>
</evidence>
<dbReference type="Proteomes" id="UP001165561">
    <property type="component" value="Unassembled WGS sequence"/>
</dbReference>
<dbReference type="InterPro" id="IPR030678">
    <property type="entry name" value="Peptide/Ni-bd"/>
</dbReference>
<keyword evidence="3" id="KW-0813">Transport</keyword>
<dbReference type="PIRSF" id="PIRSF002741">
    <property type="entry name" value="MppA"/>
    <property type="match status" value="1"/>
</dbReference>
<evidence type="ECO:0000256" key="4">
    <source>
        <dbReference type="ARBA" id="ARBA00022729"/>
    </source>
</evidence>
<name>A0ABT5U1K6_9MICO</name>
<feature type="domain" description="Solute-binding protein family 5" evidence="6">
    <location>
        <begin position="96"/>
        <end position="474"/>
    </location>
</feature>
<dbReference type="Pfam" id="PF00496">
    <property type="entry name" value="SBP_bac_5"/>
    <property type="match status" value="1"/>
</dbReference>
<evidence type="ECO:0000313" key="7">
    <source>
        <dbReference type="EMBL" id="MDD9208221.1"/>
    </source>
</evidence>
<comment type="caution">
    <text evidence="7">The sequence shown here is derived from an EMBL/GenBank/DDBJ whole genome shotgun (WGS) entry which is preliminary data.</text>
</comment>
<gene>
    <name evidence="7" type="ORF">PU560_17395</name>
</gene>
<dbReference type="SUPFAM" id="SSF53850">
    <property type="entry name" value="Periplasmic binding protein-like II"/>
    <property type="match status" value="1"/>
</dbReference>
<accession>A0ABT5U1K6</accession>
<evidence type="ECO:0000256" key="2">
    <source>
        <dbReference type="ARBA" id="ARBA00005695"/>
    </source>
</evidence>
<keyword evidence="8" id="KW-1185">Reference proteome</keyword>